<dbReference type="InterPro" id="IPR014044">
    <property type="entry name" value="CAP_dom"/>
</dbReference>
<dbReference type="Pfam" id="PF00188">
    <property type="entry name" value="CAP"/>
    <property type="match status" value="1"/>
</dbReference>
<name>A0ABY4ENF9_9BACI</name>
<dbReference type="Proteomes" id="UP000831787">
    <property type="component" value="Chromosome"/>
</dbReference>
<feature type="chain" id="PRO_5046643051" evidence="2">
    <location>
        <begin position="26"/>
        <end position="262"/>
    </location>
</feature>
<dbReference type="Gene3D" id="3.40.33.10">
    <property type="entry name" value="CAP"/>
    <property type="match status" value="1"/>
</dbReference>
<evidence type="ECO:0000259" key="3">
    <source>
        <dbReference type="Pfam" id="PF00188"/>
    </source>
</evidence>
<dbReference type="PANTHER" id="PTHR31157:SF1">
    <property type="entry name" value="SCP DOMAIN-CONTAINING PROTEIN"/>
    <property type="match status" value="1"/>
</dbReference>
<dbReference type="RefSeq" id="WP_244711654.1">
    <property type="nucleotide sequence ID" value="NZ_CP095073.1"/>
</dbReference>
<keyword evidence="5" id="KW-1185">Reference proteome</keyword>
<dbReference type="InterPro" id="IPR035940">
    <property type="entry name" value="CAP_sf"/>
</dbReference>
<organism evidence="4 5">
    <name type="scientific">Halobacillus salinarum</name>
    <dbReference type="NCBI Taxonomy" id="2932257"/>
    <lineage>
        <taxon>Bacteria</taxon>
        <taxon>Bacillati</taxon>
        <taxon>Bacillota</taxon>
        <taxon>Bacilli</taxon>
        <taxon>Bacillales</taxon>
        <taxon>Bacillaceae</taxon>
        <taxon>Halobacillus</taxon>
    </lineage>
</organism>
<dbReference type="NCBIfam" id="TIGR02909">
    <property type="entry name" value="spore_YkwD"/>
    <property type="match status" value="1"/>
</dbReference>
<protein>
    <submittedName>
        <fullName evidence="4">CAP domain-containing protein</fullName>
    </submittedName>
</protein>
<sequence>MLRKYLFAVVAAVAILAASAPAASAQSTGNTNQQQSVDCQQFSKNLESWLKENNVQIDQSKLMEQINKYVQIKQQQKADQSAEQPKKEQPAKAEQPQQAEKEQGTSAEQSAPKQEQKQAESKQSSDSIDQYQPSEYEKQVVKLVNEERSKKGLDPLKMNDRLSGLAHKKSQDMADNNYFSHTSPTYGSPFDMMKQFGFTYKAAGENIAAGQKTPEQVVQGWMNSPGHRANILNENFTEIGVGYVEGSGQYGTYWTQEFITPQ</sequence>
<evidence type="ECO:0000313" key="5">
    <source>
        <dbReference type="Proteomes" id="UP000831787"/>
    </source>
</evidence>
<feature type="signal peptide" evidence="2">
    <location>
        <begin position="1"/>
        <end position="25"/>
    </location>
</feature>
<evidence type="ECO:0000313" key="4">
    <source>
        <dbReference type="EMBL" id="UOQ45152.1"/>
    </source>
</evidence>
<dbReference type="PANTHER" id="PTHR31157">
    <property type="entry name" value="SCP DOMAIN-CONTAINING PROTEIN"/>
    <property type="match status" value="1"/>
</dbReference>
<evidence type="ECO:0000256" key="2">
    <source>
        <dbReference type="SAM" id="SignalP"/>
    </source>
</evidence>
<dbReference type="EMBL" id="CP095073">
    <property type="protein sequence ID" value="UOQ45152.1"/>
    <property type="molecule type" value="Genomic_DNA"/>
</dbReference>
<dbReference type="InterPro" id="IPR014258">
    <property type="entry name" value="CAP_domain_YkwD-like"/>
</dbReference>
<evidence type="ECO:0000256" key="1">
    <source>
        <dbReference type="SAM" id="MobiDB-lite"/>
    </source>
</evidence>
<accession>A0ABY4ENF9</accession>
<reference evidence="4 5" key="1">
    <citation type="submission" date="2022-04" db="EMBL/GenBank/DDBJ databases">
        <title>Halobacillus sp. isolated from saltern.</title>
        <authorList>
            <person name="Won M."/>
            <person name="Lee C.-M."/>
            <person name="Woen H.-Y."/>
            <person name="Kwon S.-W."/>
        </authorList>
    </citation>
    <scope>NUCLEOTIDE SEQUENCE [LARGE SCALE GENOMIC DNA]</scope>
    <source>
        <strain evidence="4 5">SSBR10-3</strain>
    </source>
</reference>
<gene>
    <name evidence="4" type="ORF">MUN89_04135</name>
</gene>
<dbReference type="CDD" id="cd05379">
    <property type="entry name" value="CAP_bacterial"/>
    <property type="match status" value="1"/>
</dbReference>
<proteinExistence type="predicted"/>
<feature type="domain" description="SCP" evidence="3">
    <location>
        <begin position="142"/>
        <end position="258"/>
    </location>
</feature>
<keyword evidence="2" id="KW-0732">Signal</keyword>
<feature type="region of interest" description="Disordered" evidence="1">
    <location>
        <begin position="74"/>
        <end position="135"/>
    </location>
</feature>
<dbReference type="SUPFAM" id="SSF55797">
    <property type="entry name" value="PR-1-like"/>
    <property type="match status" value="1"/>
</dbReference>